<feature type="transmembrane region" description="Helical" evidence="6">
    <location>
        <begin position="182"/>
        <end position="199"/>
    </location>
</feature>
<evidence type="ECO:0000256" key="1">
    <source>
        <dbReference type="ARBA" id="ARBA00004651"/>
    </source>
</evidence>
<comment type="subcellular location">
    <subcellularLocation>
        <location evidence="1">Cell membrane</location>
        <topology evidence="1">Multi-pass membrane protein</topology>
    </subcellularLocation>
</comment>
<dbReference type="GO" id="GO:0015171">
    <property type="term" value="F:amino acid transmembrane transporter activity"/>
    <property type="evidence" value="ECO:0007669"/>
    <property type="project" value="TreeGrafter"/>
</dbReference>
<dbReference type="Pfam" id="PF01810">
    <property type="entry name" value="LysE"/>
    <property type="match status" value="1"/>
</dbReference>
<evidence type="ECO:0000256" key="3">
    <source>
        <dbReference type="ARBA" id="ARBA00022692"/>
    </source>
</evidence>
<evidence type="ECO:0000313" key="7">
    <source>
        <dbReference type="EMBL" id="STX50028.1"/>
    </source>
</evidence>
<accession>A0A378JH55</accession>
<dbReference type="AlphaFoldDB" id="A0A378JH55"/>
<evidence type="ECO:0000256" key="6">
    <source>
        <dbReference type="SAM" id="Phobius"/>
    </source>
</evidence>
<dbReference type="PANTHER" id="PTHR30086:SF20">
    <property type="entry name" value="ARGININE EXPORTER PROTEIN ARGO-RELATED"/>
    <property type="match status" value="1"/>
</dbReference>
<dbReference type="OrthoDB" id="5638726at2"/>
<dbReference type="GO" id="GO:0005886">
    <property type="term" value="C:plasma membrane"/>
    <property type="evidence" value="ECO:0007669"/>
    <property type="project" value="UniProtKB-SubCell"/>
</dbReference>
<protein>
    <submittedName>
        <fullName evidence="7">LysE family transporter</fullName>
    </submittedName>
</protein>
<evidence type="ECO:0000256" key="2">
    <source>
        <dbReference type="ARBA" id="ARBA00022475"/>
    </source>
</evidence>
<evidence type="ECO:0000313" key="8">
    <source>
        <dbReference type="Proteomes" id="UP000254794"/>
    </source>
</evidence>
<gene>
    <name evidence="7" type="primary">argO</name>
    <name evidence="7" type="ORF">NCTC13316_00093</name>
</gene>
<evidence type="ECO:0000256" key="5">
    <source>
        <dbReference type="ARBA" id="ARBA00023136"/>
    </source>
</evidence>
<feature type="transmembrane region" description="Helical" evidence="6">
    <location>
        <begin position="146"/>
        <end position="170"/>
    </location>
</feature>
<dbReference type="EMBL" id="UGOD01000001">
    <property type="protein sequence ID" value="STX50028.1"/>
    <property type="molecule type" value="Genomic_DNA"/>
</dbReference>
<proteinExistence type="predicted"/>
<dbReference type="Proteomes" id="UP000254794">
    <property type="component" value="Unassembled WGS sequence"/>
</dbReference>
<feature type="transmembrane region" description="Helical" evidence="6">
    <location>
        <begin position="111"/>
        <end position="134"/>
    </location>
</feature>
<dbReference type="RefSeq" id="WP_115329505.1">
    <property type="nucleotide sequence ID" value="NZ_CAAAHP010000003.1"/>
</dbReference>
<reference evidence="7 8" key="1">
    <citation type="submission" date="2018-06" db="EMBL/GenBank/DDBJ databases">
        <authorList>
            <consortium name="Pathogen Informatics"/>
            <person name="Doyle S."/>
        </authorList>
    </citation>
    <scope>NUCLEOTIDE SEQUENCE [LARGE SCALE GENOMIC DNA]</scope>
    <source>
        <strain evidence="7 8">NCTC13316</strain>
    </source>
</reference>
<name>A0A378JH55_9GAMM</name>
<organism evidence="7 8">
    <name type="scientific">Legionella busanensis</name>
    <dbReference type="NCBI Taxonomy" id="190655"/>
    <lineage>
        <taxon>Bacteria</taxon>
        <taxon>Pseudomonadati</taxon>
        <taxon>Pseudomonadota</taxon>
        <taxon>Gammaproteobacteria</taxon>
        <taxon>Legionellales</taxon>
        <taxon>Legionellaceae</taxon>
        <taxon>Legionella</taxon>
    </lineage>
</organism>
<feature type="transmembrane region" description="Helical" evidence="6">
    <location>
        <begin position="70"/>
        <end position="91"/>
    </location>
</feature>
<keyword evidence="3 6" id="KW-0812">Transmembrane</keyword>
<dbReference type="InterPro" id="IPR001123">
    <property type="entry name" value="LeuE-type"/>
</dbReference>
<keyword evidence="8" id="KW-1185">Reference proteome</keyword>
<evidence type="ECO:0000256" key="4">
    <source>
        <dbReference type="ARBA" id="ARBA00022989"/>
    </source>
</evidence>
<dbReference type="PANTHER" id="PTHR30086">
    <property type="entry name" value="ARGININE EXPORTER PROTEIN ARGO"/>
    <property type="match status" value="1"/>
</dbReference>
<feature type="transmembrane region" description="Helical" evidence="6">
    <location>
        <begin position="33"/>
        <end position="58"/>
    </location>
</feature>
<sequence length="200" mass="22155">MLVYLSGLALGLSLVTALGPQNIFLIRQGVLRQYAVLSAAVCWICDIILVSASVVGLHQLLNLHPFLKTWITWAGALFLFYYGLSALSKSLKKSSKENPKLKETPNNRLQIILLAVGFSLLNPHAIIDTLIIIGGSSSQFPGHQNAFFLGVITSSFLWLMLLTFVTQFFSEILARETVWRRLEFGSGILMIFLGAKLILM</sequence>
<keyword evidence="4 6" id="KW-1133">Transmembrane helix</keyword>
<keyword evidence="5 6" id="KW-0472">Membrane</keyword>
<keyword evidence="2" id="KW-1003">Cell membrane</keyword>